<dbReference type="GO" id="GO:0005739">
    <property type="term" value="C:mitochondrion"/>
    <property type="evidence" value="ECO:0007669"/>
    <property type="project" value="TreeGrafter"/>
</dbReference>
<feature type="compositionally biased region" description="Acidic residues" evidence="2">
    <location>
        <begin position="139"/>
        <end position="148"/>
    </location>
</feature>
<keyword evidence="5" id="KW-1185">Reference proteome</keyword>
<feature type="domain" description="RNA-binding S4" evidence="3">
    <location>
        <begin position="164"/>
        <end position="221"/>
    </location>
</feature>
<dbReference type="Gene3D" id="3.10.290.10">
    <property type="entry name" value="RNA-binding S4 domain"/>
    <property type="match status" value="1"/>
</dbReference>
<dbReference type="PANTHER" id="PTHR13633:SF3">
    <property type="entry name" value="MITOCHONDRIAL TRANSCRIPTION RESCUE FACTOR 1"/>
    <property type="match status" value="1"/>
</dbReference>
<gene>
    <name evidence="4" type="ORF">V9T40_011034</name>
</gene>
<dbReference type="GO" id="GO:0003723">
    <property type="term" value="F:RNA binding"/>
    <property type="evidence" value="ECO:0007669"/>
    <property type="project" value="UniProtKB-KW"/>
</dbReference>
<dbReference type="Proteomes" id="UP001367676">
    <property type="component" value="Unassembled WGS sequence"/>
</dbReference>
<dbReference type="PROSITE" id="PS50889">
    <property type="entry name" value="S4"/>
    <property type="match status" value="1"/>
</dbReference>
<dbReference type="AlphaFoldDB" id="A0AAN9T8I1"/>
<dbReference type="CDD" id="cd00165">
    <property type="entry name" value="S4"/>
    <property type="match status" value="1"/>
</dbReference>
<dbReference type="EMBL" id="JBBCAQ010000037">
    <property type="protein sequence ID" value="KAK7573843.1"/>
    <property type="molecule type" value="Genomic_DNA"/>
</dbReference>
<reference evidence="4 5" key="1">
    <citation type="submission" date="2024-03" db="EMBL/GenBank/DDBJ databases">
        <title>Adaptation during the transition from Ophiocordyceps entomopathogen to insect associate is accompanied by gene loss and intensified selection.</title>
        <authorList>
            <person name="Ward C.M."/>
            <person name="Onetto C.A."/>
            <person name="Borneman A.R."/>
        </authorList>
    </citation>
    <scope>NUCLEOTIDE SEQUENCE [LARGE SCALE GENOMIC DNA]</scope>
    <source>
        <strain evidence="4">AWRI1</strain>
        <tissue evidence="4">Single Adult Female</tissue>
    </source>
</reference>
<dbReference type="InterPro" id="IPR002942">
    <property type="entry name" value="S4_RNA-bd"/>
</dbReference>
<dbReference type="InterPro" id="IPR036986">
    <property type="entry name" value="S4_RNA-bd_sf"/>
</dbReference>
<dbReference type="SMART" id="SM00363">
    <property type="entry name" value="S4"/>
    <property type="match status" value="1"/>
</dbReference>
<keyword evidence="1" id="KW-0694">RNA-binding</keyword>
<feature type="region of interest" description="Disordered" evidence="2">
    <location>
        <begin position="127"/>
        <end position="151"/>
    </location>
</feature>
<evidence type="ECO:0000259" key="3">
    <source>
        <dbReference type="SMART" id="SM00363"/>
    </source>
</evidence>
<dbReference type="InterPro" id="IPR057896">
    <property type="entry name" value="MTRES1_C"/>
</dbReference>
<name>A0AAN9T8I1_9HEMI</name>
<sequence length="274" mass="30828">MCDCALTIAFTCVHRYVHVHRIHVTRPPGTASSKKAKPVQAVLSPVICGPAIMLSSFTPFSRFLISNTALGSVKFLMKPASYCRNFRVLPTKCCCTYSILYQQNNLNMLQERLEQLNVSMIQFRGKSSKSSKSHRQEYESDSDSDDEVQQIPGSKVVQIQTESLRCDAILKQGLGLSRNKLEVHFYEGRIRVNGNKISKKSVDVKPGDEIDLIKGISEENPKLINVSRIEVLRGRPTGDVIILTLRKHKSLLIENYELHPWVEAPEKSDGNEIS</sequence>
<dbReference type="SUPFAM" id="SSF55174">
    <property type="entry name" value="Alpha-L RNA-binding motif"/>
    <property type="match status" value="1"/>
</dbReference>
<organism evidence="4 5">
    <name type="scientific">Parthenolecanium corni</name>
    <dbReference type="NCBI Taxonomy" id="536013"/>
    <lineage>
        <taxon>Eukaryota</taxon>
        <taxon>Metazoa</taxon>
        <taxon>Ecdysozoa</taxon>
        <taxon>Arthropoda</taxon>
        <taxon>Hexapoda</taxon>
        <taxon>Insecta</taxon>
        <taxon>Pterygota</taxon>
        <taxon>Neoptera</taxon>
        <taxon>Paraneoptera</taxon>
        <taxon>Hemiptera</taxon>
        <taxon>Sternorrhyncha</taxon>
        <taxon>Coccoidea</taxon>
        <taxon>Coccidae</taxon>
        <taxon>Parthenolecanium</taxon>
    </lineage>
</organism>
<proteinExistence type="predicted"/>
<accession>A0AAN9T8I1</accession>
<dbReference type="GO" id="GO:1903108">
    <property type="term" value="P:regulation of mitochondrial transcription"/>
    <property type="evidence" value="ECO:0007669"/>
    <property type="project" value="TreeGrafter"/>
</dbReference>
<dbReference type="PANTHER" id="PTHR13633">
    <property type="entry name" value="MITOCHONDRIAL TRANSCRIPTION RESCUE FACTOR 1"/>
    <property type="match status" value="1"/>
</dbReference>
<evidence type="ECO:0000313" key="5">
    <source>
        <dbReference type="Proteomes" id="UP001367676"/>
    </source>
</evidence>
<evidence type="ECO:0000256" key="2">
    <source>
        <dbReference type="SAM" id="MobiDB-lite"/>
    </source>
</evidence>
<comment type="caution">
    <text evidence="4">The sequence shown here is derived from an EMBL/GenBank/DDBJ whole genome shotgun (WGS) entry which is preliminary data.</text>
</comment>
<evidence type="ECO:0000313" key="4">
    <source>
        <dbReference type="EMBL" id="KAK7573843.1"/>
    </source>
</evidence>
<evidence type="ECO:0000256" key="1">
    <source>
        <dbReference type="PROSITE-ProRule" id="PRU00182"/>
    </source>
</evidence>
<dbReference type="Pfam" id="PF25818">
    <property type="entry name" value="MTRES1_C"/>
    <property type="match status" value="1"/>
</dbReference>
<protein>
    <recommendedName>
        <fullName evidence="3">RNA-binding S4 domain-containing protein</fullName>
    </recommendedName>
</protein>